<dbReference type="Gene3D" id="2.160.20.10">
    <property type="entry name" value="Single-stranded right-handed beta-helix, Pectin lyase-like"/>
    <property type="match status" value="3"/>
</dbReference>
<dbReference type="InParanoid" id="G0QYW2"/>
<feature type="domain" description="Right handed beta helix" evidence="5">
    <location>
        <begin position="254"/>
        <end position="413"/>
    </location>
</feature>
<dbReference type="InterPro" id="IPR051550">
    <property type="entry name" value="SCF-Subunits/Alg-Epimerases"/>
</dbReference>
<dbReference type="OMA" id="EQLRCDC"/>
<evidence type="ECO:0008006" key="8">
    <source>
        <dbReference type="Google" id="ProtNLM"/>
    </source>
</evidence>
<sequence>MNIKNSIKFASTHLIDEIKAKKQKKNLVHKQFIQLVKQNQVFINLYRFQKNKTDPEQGPYKTIQEAINEAQIGSIIKISPGLYSDNIYINKPNLIIESKEKVGDIIIIIENKPAIIVDLAPNQSCSISNIKFNHNASNQEDIQNDNYFISKINNYKDIMKSNQYEYQPQNEIPYVFPLNKQMNTILYLQGGIAKIQNCVFSLSYIQNELIQPIPAIVVQEQGNLYLNNVEIKGNKTQETIGFYYFYFYLKKNIGILINKGNAFIKQCKIHEHQLGGIQILSEKQNFININQSKINKNNKVGINCVGESGDVLIERCKIQNNNGPGIKVGLANKSIIQFNKIKSNLIGIEVISGEPLINQNEIERNYTDGILTICYNSIRCDALIKNNKCIKDNKENGIHCKGRNNYTRIENNKEIQSNKKAGIKADEEASISIFQNNILANKQQGILLVESSSSYIINNEISNNKKANIALGGFNSVNTYIINNIIKKGEREGIFIVEGSDTWIMRNQIYENFDGIICLSSFCELIENSIFENKYNGIMLIKESKCLIKKNDIHDNGGVGLYFKDRSYGKIFKNKINKNTIQIVIEKKNKNLQRITLDNVVSGDVRIPQMFSCNLY</sequence>
<dbReference type="PANTHER" id="PTHR22990:SF15">
    <property type="entry name" value="F-BOX ONLY PROTEIN 10"/>
    <property type="match status" value="1"/>
</dbReference>
<evidence type="ECO:0000313" key="7">
    <source>
        <dbReference type="Proteomes" id="UP000008983"/>
    </source>
</evidence>
<name>G0QYW2_ICHMU</name>
<evidence type="ECO:0000259" key="5">
    <source>
        <dbReference type="Pfam" id="PF13229"/>
    </source>
</evidence>
<dbReference type="GeneID" id="14905699"/>
<comment type="pathway">
    <text evidence="1">Protein modification; protein ubiquitination.</text>
</comment>
<evidence type="ECO:0000259" key="4">
    <source>
        <dbReference type="Pfam" id="PF05048"/>
    </source>
</evidence>
<dbReference type="GO" id="GO:0006511">
    <property type="term" value="P:ubiquitin-dependent protein catabolic process"/>
    <property type="evidence" value="ECO:0007669"/>
    <property type="project" value="TreeGrafter"/>
</dbReference>
<dbReference type="EMBL" id="GL984130">
    <property type="protein sequence ID" value="EGR29591.1"/>
    <property type="molecule type" value="Genomic_DNA"/>
</dbReference>
<dbReference type="Pfam" id="PF05048">
    <property type="entry name" value="NosD"/>
    <property type="match status" value="1"/>
</dbReference>
<dbReference type="PANTHER" id="PTHR22990">
    <property type="entry name" value="F-BOX ONLY PROTEIN"/>
    <property type="match status" value="1"/>
</dbReference>
<gene>
    <name evidence="6" type="ORF">IMG5_152750</name>
</gene>
<keyword evidence="3" id="KW-0833">Ubl conjugation pathway</keyword>
<dbReference type="RefSeq" id="XP_004030827.1">
    <property type="nucleotide sequence ID" value="XM_004030779.1"/>
</dbReference>
<dbReference type="AlphaFoldDB" id="G0QYW2"/>
<keyword evidence="2" id="KW-0677">Repeat</keyword>
<dbReference type="InterPro" id="IPR012334">
    <property type="entry name" value="Pectin_lyas_fold"/>
</dbReference>
<evidence type="ECO:0000313" key="6">
    <source>
        <dbReference type="EMBL" id="EGR29591.1"/>
    </source>
</evidence>
<dbReference type="SMART" id="SM00710">
    <property type="entry name" value="PbH1"/>
    <property type="match status" value="9"/>
</dbReference>
<dbReference type="InterPro" id="IPR011050">
    <property type="entry name" value="Pectin_lyase_fold/virulence"/>
</dbReference>
<proteinExistence type="predicted"/>
<dbReference type="SUPFAM" id="SSF51126">
    <property type="entry name" value="Pectin lyase-like"/>
    <property type="match status" value="2"/>
</dbReference>
<dbReference type="InterPro" id="IPR039448">
    <property type="entry name" value="Beta_helix"/>
</dbReference>
<evidence type="ECO:0000256" key="1">
    <source>
        <dbReference type="ARBA" id="ARBA00004906"/>
    </source>
</evidence>
<reference evidence="6 7" key="1">
    <citation type="submission" date="2011-07" db="EMBL/GenBank/DDBJ databases">
        <authorList>
            <person name="Coyne R."/>
            <person name="Brami D."/>
            <person name="Johnson J."/>
            <person name="Hostetler J."/>
            <person name="Hannick L."/>
            <person name="Clark T."/>
            <person name="Cassidy-Hanley D."/>
            <person name="Inman J."/>
        </authorList>
    </citation>
    <scope>NUCLEOTIDE SEQUENCE [LARGE SCALE GENOMIC DNA]</scope>
    <source>
        <strain evidence="6 7">G5</strain>
    </source>
</reference>
<dbReference type="NCBIfam" id="TIGR03804">
    <property type="entry name" value="para_beta_helix"/>
    <property type="match status" value="2"/>
</dbReference>
<evidence type="ECO:0000256" key="2">
    <source>
        <dbReference type="ARBA" id="ARBA00022737"/>
    </source>
</evidence>
<dbReference type="STRING" id="857967.G0QYW2"/>
<dbReference type="Proteomes" id="UP000008983">
    <property type="component" value="Unassembled WGS sequence"/>
</dbReference>
<protein>
    <recommendedName>
        <fullName evidence="8">Right handed beta helix domain-containing protein</fullName>
    </recommendedName>
</protein>
<dbReference type="InterPro" id="IPR007742">
    <property type="entry name" value="NosD_dom"/>
</dbReference>
<dbReference type="InterPro" id="IPR006626">
    <property type="entry name" value="PbH1"/>
</dbReference>
<dbReference type="eggNOG" id="KOG1777">
    <property type="taxonomic scope" value="Eukaryota"/>
</dbReference>
<dbReference type="OrthoDB" id="427974at2759"/>
<dbReference type="InterPro" id="IPR022441">
    <property type="entry name" value="Para_beta_helix_rpt-2"/>
</dbReference>
<keyword evidence="7" id="KW-1185">Reference proteome</keyword>
<organism evidence="6 7">
    <name type="scientific">Ichthyophthirius multifiliis</name>
    <name type="common">White spot disease agent</name>
    <name type="synonym">Ich</name>
    <dbReference type="NCBI Taxonomy" id="5932"/>
    <lineage>
        <taxon>Eukaryota</taxon>
        <taxon>Sar</taxon>
        <taxon>Alveolata</taxon>
        <taxon>Ciliophora</taxon>
        <taxon>Intramacronucleata</taxon>
        <taxon>Oligohymenophorea</taxon>
        <taxon>Hymenostomatida</taxon>
        <taxon>Ophryoglenina</taxon>
        <taxon>Ichthyophthirius</taxon>
    </lineage>
</organism>
<feature type="domain" description="Periplasmic copper-binding protein NosD beta helix" evidence="4">
    <location>
        <begin position="475"/>
        <end position="591"/>
    </location>
</feature>
<dbReference type="Pfam" id="PF13229">
    <property type="entry name" value="Beta_helix"/>
    <property type="match status" value="1"/>
</dbReference>
<accession>G0QYW2</accession>
<evidence type="ECO:0000256" key="3">
    <source>
        <dbReference type="ARBA" id="ARBA00022786"/>
    </source>
</evidence>